<evidence type="ECO:0008006" key="9">
    <source>
        <dbReference type="Google" id="ProtNLM"/>
    </source>
</evidence>
<dbReference type="GO" id="GO:0051666">
    <property type="term" value="P:actin cortical patch localization"/>
    <property type="evidence" value="ECO:0007669"/>
    <property type="project" value="InterPro"/>
</dbReference>
<evidence type="ECO:0000259" key="6">
    <source>
        <dbReference type="PROSITE" id="PS51021"/>
    </source>
</evidence>
<accession>A0A6A6NXM9</accession>
<dbReference type="InterPro" id="IPR001452">
    <property type="entry name" value="SH3_domain"/>
</dbReference>
<feature type="compositionally biased region" description="Low complexity" evidence="4">
    <location>
        <begin position="352"/>
        <end position="363"/>
    </location>
</feature>
<keyword evidence="8" id="KW-1185">Reference proteome</keyword>
<dbReference type="FunFam" id="2.30.30.40:FF:000100">
    <property type="entry name" value="SH3 domain-containing YSC84-like protein 1"/>
    <property type="match status" value="1"/>
</dbReference>
<proteinExistence type="predicted"/>
<evidence type="ECO:0000256" key="1">
    <source>
        <dbReference type="ARBA" id="ARBA00022443"/>
    </source>
</evidence>
<organism evidence="7 8">
    <name type="scientific">Lineolata rhizophorae</name>
    <dbReference type="NCBI Taxonomy" id="578093"/>
    <lineage>
        <taxon>Eukaryota</taxon>
        <taxon>Fungi</taxon>
        <taxon>Dikarya</taxon>
        <taxon>Ascomycota</taxon>
        <taxon>Pezizomycotina</taxon>
        <taxon>Dothideomycetes</taxon>
        <taxon>Dothideomycetes incertae sedis</taxon>
        <taxon>Lineolatales</taxon>
        <taxon>Lineolataceae</taxon>
        <taxon>Lineolata</taxon>
    </lineage>
</organism>
<gene>
    <name evidence="7" type="ORF">BDY21DRAFT_322520</name>
</gene>
<dbReference type="SUPFAM" id="SSF50044">
    <property type="entry name" value="SH3-domain"/>
    <property type="match status" value="1"/>
</dbReference>
<keyword evidence="3" id="KW-0175">Coiled coil</keyword>
<dbReference type="GO" id="GO:0006897">
    <property type="term" value="P:endocytosis"/>
    <property type="evidence" value="ECO:0007669"/>
    <property type="project" value="InterPro"/>
</dbReference>
<dbReference type="InterPro" id="IPR004148">
    <property type="entry name" value="BAR_dom"/>
</dbReference>
<feature type="region of interest" description="Disordered" evidence="4">
    <location>
        <begin position="277"/>
        <end position="436"/>
    </location>
</feature>
<dbReference type="PROSITE" id="PS51021">
    <property type="entry name" value="BAR"/>
    <property type="match status" value="1"/>
</dbReference>
<dbReference type="GO" id="GO:0030479">
    <property type="term" value="C:actin cortical patch"/>
    <property type="evidence" value="ECO:0007669"/>
    <property type="project" value="TreeGrafter"/>
</dbReference>
<dbReference type="AlphaFoldDB" id="A0A6A6NXM9"/>
<dbReference type="GO" id="GO:0008289">
    <property type="term" value="F:lipid binding"/>
    <property type="evidence" value="ECO:0007669"/>
    <property type="project" value="TreeGrafter"/>
</dbReference>
<dbReference type="PANTHER" id="PTHR47174:SF2">
    <property type="entry name" value="SH3 DOMAIN SIGNALLING PROTEIN (AFU_ORTHOLOGUE AFUA_5G07670)"/>
    <property type="match status" value="1"/>
</dbReference>
<dbReference type="InterPro" id="IPR027267">
    <property type="entry name" value="AH/BAR_dom_sf"/>
</dbReference>
<dbReference type="Proteomes" id="UP000799766">
    <property type="component" value="Unassembled WGS sequence"/>
</dbReference>
<dbReference type="InterPro" id="IPR036028">
    <property type="entry name" value="SH3-like_dom_sf"/>
</dbReference>
<dbReference type="CDD" id="cd07599">
    <property type="entry name" value="BAR_Rvs167p"/>
    <property type="match status" value="1"/>
</dbReference>
<dbReference type="PROSITE" id="PS50002">
    <property type="entry name" value="SH3"/>
    <property type="match status" value="1"/>
</dbReference>
<dbReference type="EMBL" id="MU001683">
    <property type="protein sequence ID" value="KAF2456308.1"/>
    <property type="molecule type" value="Genomic_DNA"/>
</dbReference>
<protein>
    <recommendedName>
        <fullName evidence="9">SH3 domain-containing protein</fullName>
    </recommendedName>
</protein>
<dbReference type="SUPFAM" id="SSF103657">
    <property type="entry name" value="BAR/IMD domain-like"/>
    <property type="match status" value="1"/>
</dbReference>
<name>A0A6A6NXM9_9PEZI</name>
<dbReference type="OrthoDB" id="10255128at2759"/>
<dbReference type="PRINTS" id="PR00452">
    <property type="entry name" value="SH3DOMAIN"/>
</dbReference>
<evidence type="ECO:0000313" key="8">
    <source>
        <dbReference type="Proteomes" id="UP000799766"/>
    </source>
</evidence>
<reference evidence="7" key="1">
    <citation type="journal article" date="2020" name="Stud. Mycol.">
        <title>101 Dothideomycetes genomes: a test case for predicting lifestyles and emergence of pathogens.</title>
        <authorList>
            <person name="Haridas S."/>
            <person name="Albert R."/>
            <person name="Binder M."/>
            <person name="Bloem J."/>
            <person name="Labutti K."/>
            <person name="Salamov A."/>
            <person name="Andreopoulos B."/>
            <person name="Baker S."/>
            <person name="Barry K."/>
            <person name="Bills G."/>
            <person name="Bluhm B."/>
            <person name="Cannon C."/>
            <person name="Castanera R."/>
            <person name="Culley D."/>
            <person name="Daum C."/>
            <person name="Ezra D."/>
            <person name="Gonzalez J."/>
            <person name="Henrissat B."/>
            <person name="Kuo A."/>
            <person name="Liang C."/>
            <person name="Lipzen A."/>
            <person name="Lutzoni F."/>
            <person name="Magnuson J."/>
            <person name="Mondo S."/>
            <person name="Nolan M."/>
            <person name="Ohm R."/>
            <person name="Pangilinan J."/>
            <person name="Park H.-J."/>
            <person name="Ramirez L."/>
            <person name="Alfaro M."/>
            <person name="Sun H."/>
            <person name="Tritt A."/>
            <person name="Yoshinaga Y."/>
            <person name="Zwiers L.-H."/>
            <person name="Turgeon B."/>
            <person name="Goodwin S."/>
            <person name="Spatafora J."/>
            <person name="Crous P."/>
            <person name="Grigoriev I."/>
        </authorList>
    </citation>
    <scope>NUCLEOTIDE SEQUENCE</scope>
    <source>
        <strain evidence="7">ATCC 16933</strain>
    </source>
</reference>
<dbReference type="Gene3D" id="1.20.1270.60">
    <property type="entry name" value="Arfaptin homology (AH) domain/BAR domain"/>
    <property type="match status" value="1"/>
</dbReference>
<dbReference type="InterPro" id="IPR046982">
    <property type="entry name" value="BIN3/RVS161-like"/>
</dbReference>
<feature type="domain" description="BAR" evidence="6">
    <location>
        <begin position="6"/>
        <end position="244"/>
    </location>
</feature>
<dbReference type="Pfam" id="PF00018">
    <property type="entry name" value="SH3_1"/>
    <property type="match status" value="1"/>
</dbReference>
<feature type="domain" description="SH3" evidence="5">
    <location>
        <begin position="436"/>
        <end position="495"/>
    </location>
</feature>
<dbReference type="PANTHER" id="PTHR47174">
    <property type="entry name" value="BRIDGING INTEGRATOR 3"/>
    <property type="match status" value="1"/>
</dbReference>
<keyword evidence="1 2" id="KW-0728">SH3 domain</keyword>
<evidence type="ECO:0000313" key="7">
    <source>
        <dbReference type="EMBL" id="KAF2456308.1"/>
    </source>
</evidence>
<evidence type="ECO:0000259" key="5">
    <source>
        <dbReference type="PROSITE" id="PS50002"/>
    </source>
</evidence>
<dbReference type="Gene3D" id="2.30.30.40">
    <property type="entry name" value="SH3 Domains"/>
    <property type="match status" value="1"/>
</dbReference>
<dbReference type="GO" id="GO:0097320">
    <property type="term" value="P:plasma membrane tubulation"/>
    <property type="evidence" value="ECO:0007669"/>
    <property type="project" value="TreeGrafter"/>
</dbReference>
<feature type="coiled-coil region" evidence="3">
    <location>
        <begin position="132"/>
        <end position="190"/>
    </location>
</feature>
<evidence type="ECO:0000256" key="3">
    <source>
        <dbReference type="SAM" id="Coils"/>
    </source>
</evidence>
<dbReference type="GO" id="GO:0043332">
    <property type="term" value="C:mating projection tip"/>
    <property type="evidence" value="ECO:0007669"/>
    <property type="project" value="TreeGrafter"/>
</dbReference>
<dbReference type="SMART" id="SM00326">
    <property type="entry name" value="SH3"/>
    <property type="match status" value="1"/>
</dbReference>
<sequence>MQRMQRKFGAFLPRSADESQVATLLHEFEQADKMLGKLVEDCRAWKVAWTGILTHQANVAHEFDFLYQPIHVAGEGATPHQPVATPEEVARRAMALRNAQEELRTDMAEQLEAMDGRLIGPALEARDAMQPMKKVMKKREDKKLDYERYKSRVEALQKKSRLSERENVALAKHESDLARSTQEYNDADEHLRACLPGIVSAAYSILPYFLSAQIMIQNDLLGQLYTVLHTHCQDLRLPSTPPEMGDVVAAWSAVFDPVRQDVEANLAILRSGKTVHQPMALHDRSPRGSQSSASGQGGLGSIRNGFNFRRPSAQSQTQVLEPSPSQSEPPPQADTSLKPKISSLNASKPRVPSSSLGTPSPGGDAAQPDYFAQRPPRMPSSQNLRPTLSAKSSSLSLTPTISNPQSPFPPGTAAAAAAAKKKPPPPPPKPRRVPSAQTEWVTALYDFAGQSEGDLAFKEGDRIKVVRRTESVHDWWEGEVGGVRGSFPANYCSLG</sequence>
<dbReference type="GO" id="GO:0031097">
    <property type="term" value="C:medial cortex"/>
    <property type="evidence" value="ECO:0007669"/>
    <property type="project" value="TreeGrafter"/>
</dbReference>
<dbReference type="GO" id="GO:1990528">
    <property type="term" value="C:Rvs161p-Rvs167p complex"/>
    <property type="evidence" value="ECO:0007669"/>
    <property type="project" value="TreeGrafter"/>
</dbReference>
<evidence type="ECO:0000256" key="4">
    <source>
        <dbReference type="SAM" id="MobiDB-lite"/>
    </source>
</evidence>
<feature type="compositionally biased region" description="Low complexity" evidence="4">
    <location>
        <begin position="388"/>
        <end position="397"/>
    </location>
</feature>
<evidence type="ECO:0000256" key="2">
    <source>
        <dbReference type="PROSITE-ProRule" id="PRU00192"/>
    </source>
</evidence>
<dbReference type="Pfam" id="PF03114">
    <property type="entry name" value="BAR"/>
    <property type="match status" value="1"/>
</dbReference>